<dbReference type="Proteomes" id="UP000541444">
    <property type="component" value="Unassembled WGS sequence"/>
</dbReference>
<dbReference type="InterPro" id="IPR036426">
    <property type="entry name" value="Bulb-type_lectin_dom_sf"/>
</dbReference>
<gene>
    <name evidence="2" type="ORF">GIB67_013339</name>
</gene>
<evidence type="ECO:0000259" key="1">
    <source>
        <dbReference type="Pfam" id="PF01453"/>
    </source>
</evidence>
<accession>A0A7J7LR16</accession>
<feature type="domain" description="Bulb-type lectin" evidence="1">
    <location>
        <begin position="111"/>
        <end position="192"/>
    </location>
</feature>
<keyword evidence="3" id="KW-1185">Reference proteome</keyword>
<proteinExistence type="predicted"/>
<dbReference type="PANTHER" id="PTHR32444">
    <property type="entry name" value="BULB-TYPE LECTIN DOMAIN-CONTAINING PROTEIN"/>
    <property type="match status" value="1"/>
</dbReference>
<dbReference type="EMBL" id="JACGCM010002086">
    <property type="protein sequence ID" value="KAF6144988.1"/>
    <property type="molecule type" value="Genomic_DNA"/>
</dbReference>
<sequence>MFCFYTNRDEVKRLTAENPNMRPTEALAIIAKSYMLHKYGERSNHSKEKVVKNAAGTAGEMKGQGLNTLQMKGCTHGSRISSTVKSNVIILDDSDDEMPLKGIGVLFKCHNRSVMFIQCGQKRHIEFRLGIYMLSENLVAELFDSENLVLKDGNSVSYLWQSFDYPSDTLLLGMKLGWDLKRGPGRYLSAWKNYDDRSVGDLTYRLINIHGYPEAFDEGIGGVLQDQTMEWDRV</sequence>
<comment type="caution">
    <text evidence="2">The sequence shown here is derived from an EMBL/GenBank/DDBJ whole genome shotgun (WGS) entry which is preliminary data.</text>
</comment>
<name>A0A7J7LR16_9MAGN</name>
<dbReference type="InterPro" id="IPR001480">
    <property type="entry name" value="Bulb-type_lectin_dom"/>
</dbReference>
<dbReference type="OrthoDB" id="1936886at2759"/>
<protein>
    <recommendedName>
        <fullName evidence="1">Bulb-type lectin domain-containing protein</fullName>
    </recommendedName>
</protein>
<dbReference type="AlphaFoldDB" id="A0A7J7LR16"/>
<dbReference type="PANTHER" id="PTHR32444:SF247">
    <property type="entry name" value="OS01G0958200 PROTEIN"/>
    <property type="match status" value="1"/>
</dbReference>
<evidence type="ECO:0000313" key="2">
    <source>
        <dbReference type="EMBL" id="KAF6144988.1"/>
    </source>
</evidence>
<dbReference type="Pfam" id="PF01453">
    <property type="entry name" value="B_lectin"/>
    <property type="match status" value="1"/>
</dbReference>
<evidence type="ECO:0000313" key="3">
    <source>
        <dbReference type="Proteomes" id="UP000541444"/>
    </source>
</evidence>
<organism evidence="2 3">
    <name type="scientific">Kingdonia uniflora</name>
    <dbReference type="NCBI Taxonomy" id="39325"/>
    <lineage>
        <taxon>Eukaryota</taxon>
        <taxon>Viridiplantae</taxon>
        <taxon>Streptophyta</taxon>
        <taxon>Embryophyta</taxon>
        <taxon>Tracheophyta</taxon>
        <taxon>Spermatophyta</taxon>
        <taxon>Magnoliopsida</taxon>
        <taxon>Ranunculales</taxon>
        <taxon>Circaeasteraceae</taxon>
        <taxon>Kingdonia</taxon>
    </lineage>
</organism>
<reference evidence="2 3" key="1">
    <citation type="journal article" date="2020" name="IScience">
        <title>Genome Sequencing of the Endangered Kingdonia uniflora (Circaeasteraceae, Ranunculales) Reveals Potential Mechanisms of Evolutionary Specialization.</title>
        <authorList>
            <person name="Sun Y."/>
            <person name="Deng T."/>
            <person name="Zhang A."/>
            <person name="Moore M.J."/>
            <person name="Landis J.B."/>
            <person name="Lin N."/>
            <person name="Zhang H."/>
            <person name="Zhang X."/>
            <person name="Huang J."/>
            <person name="Zhang X."/>
            <person name="Sun H."/>
            <person name="Wang H."/>
        </authorList>
    </citation>
    <scope>NUCLEOTIDE SEQUENCE [LARGE SCALE GENOMIC DNA]</scope>
    <source>
        <strain evidence="2">TB1705</strain>
        <tissue evidence="2">Leaf</tissue>
    </source>
</reference>
<dbReference type="SUPFAM" id="SSF51110">
    <property type="entry name" value="alpha-D-mannose-specific plant lectins"/>
    <property type="match status" value="1"/>
</dbReference>